<feature type="transmembrane region" description="Helical" evidence="1">
    <location>
        <begin position="614"/>
        <end position="635"/>
    </location>
</feature>
<name>A0A166V9F3_9PEZI</name>
<reference evidence="3 4" key="1">
    <citation type="submission" date="2015-06" db="EMBL/GenBank/DDBJ databases">
        <title>Survival trade-offs in plant roots during colonization by closely related pathogenic and mutualistic fungi.</title>
        <authorList>
            <person name="Hacquard S."/>
            <person name="Kracher B."/>
            <person name="Hiruma K."/>
            <person name="Weinman A."/>
            <person name="Muench P."/>
            <person name="Garrido Oter R."/>
            <person name="Ver Loren van Themaat E."/>
            <person name="Dallerey J.-F."/>
            <person name="Damm U."/>
            <person name="Henrissat B."/>
            <person name="Lespinet O."/>
            <person name="Thon M."/>
            <person name="Kemen E."/>
            <person name="McHardy A.C."/>
            <person name="Schulze-Lefert P."/>
            <person name="O'Connell R.J."/>
        </authorList>
    </citation>
    <scope>NUCLEOTIDE SEQUENCE [LARGE SCALE GENOMIC DNA]</scope>
    <source>
        <strain evidence="3 4">0861</strain>
    </source>
</reference>
<dbReference type="STRING" id="708197.A0A166V9F3"/>
<dbReference type="PANTHER" id="PTHR45662">
    <property type="entry name" value="PHOSPHATIDYLINOSITIDE PHOSPHATASE SAC1"/>
    <property type="match status" value="1"/>
</dbReference>
<evidence type="ECO:0000259" key="2">
    <source>
        <dbReference type="PROSITE" id="PS50275"/>
    </source>
</evidence>
<keyword evidence="4" id="KW-1185">Reference proteome</keyword>
<comment type="caution">
    <text evidence="3">The sequence shown here is derived from an EMBL/GenBank/DDBJ whole genome shotgun (WGS) entry which is preliminary data.</text>
</comment>
<dbReference type="AlphaFoldDB" id="A0A166V9F3"/>
<feature type="transmembrane region" description="Helical" evidence="1">
    <location>
        <begin position="647"/>
        <end position="670"/>
    </location>
</feature>
<dbReference type="PROSITE" id="PS50275">
    <property type="entry name" value="SAC"/>
    <property type="match status" value="1"/>
</dbReference>
<keyword evidence="1" id="KW-0812">Transmembrane</keyword>
<evidence type="ECO:0000313" key="3">
    <source>
        <dbReference type="EMBL" id="KZL74328.1"/>
    </source>
</evidence>
<feature type="domain" description="SAC" evidence="2">
    <location>
        <begin position="144"/>
        <end position="544"/>
    </location>
</feature>
<dbReference type="GO" id="GO:0046856">
    <property type="term" value="P:phosphatidylinositol dephosphorylation"/>
    <property type="evidence" value="ECO:0007669"/>
    <property type="project" value="TreeGrafter"/>
</dbReference>
<dbReference type="Proteomes" id="UP000076552">
    <property type="component" value="Unassembled WGS sequence"/>
</dbReference>
<gene>
    <name evidence="3" type="ORF">CT0861_00541</name>
</gene>
<keyword evidence="1" id="KW-0472">Membrane</keyword>
<accession>A0A166V9F3</accession>
<dbReference type="InterPro" id="IPR002013">
    <property type="entry name" value="SAC_dom"/>
</dbReference>
<dbReference type="PANTHER" id="PTHR45662:SF2">
    <property type="entry name" value="PHOSPHATIDYLINOSITOL-3-PHOSPHATASE SAC1"/>
    <property type="match status" value="1"/>
</dbReference>
<dbReference type="GO" id="GO:0043812">
    <property type="term" value="F:phosphatidylinositol-4-phosphate phosphatase activity"/>
    <property type="evidence" value="ECO:0007669"/>
    <property type="project" value="TreeGrafter"/>
</dbReference>
<proteinExistence type="predicted"/>
<evidence type="ECO:0000313" key="4">
    <source>
        <dbReference type="Proteomes" id="UP000076552"/>
    </source>
</evidence>
<evidence type="ECO:0000256" key="1">
    <source>
        <dbReference type="SAM" id="Phobius"/>
    </source>
</evidence>
<dbReference type="GO" id="GO:0005783">
    <property type="term" value="C:endoplasmic reticulum"/>
    <property type="evidence" value="ECO:0007669"/>
    <property type="project" value="TreeGrafter"/>
</dbReference>
<dbReference type="Pfam" id="PF02383">
    <property type="entry name" value="Syja_N"/>
    <property type="match status" value="1"/>
</dbReference>
<organism evidence="3 4">
    <name type="scientific">Colletotrichum tofieldiae</name>
    <dbReference type="NCBI Taxonomy" id="708197"/>
    <lineage>
        <taxon>Eukaryota</taxon>
        <taxon>Fungi</taxon>
        <taxon>Dikarya</taxon>
        <taxon>Ascomycota</taxon>
        <taxon>Pezizomycotina</taxon>
        <taxon>Sordariomycetes</taxon>
        <taxon>Hypocreomycetidae</taxon>
        <taxon>Glomerellales</taxon>
        <taxon>Glomerellaceae</taxon>
        <taxon>Colletotrichum</taxon>
        <taxon>Colletotrichum spaethianum species complex</taxon>
    </lineage>
</organism>
<dbReference type="EMBL" id="LFIV01000033">
    <property type="protein sequence ID" value="KZL74328.1"/>
    <property type="molecule type" value="Genomic_DNA"/>
</dbReference>
<sequence length="725" mass="81835">MAPTLPYRDINVKVAPDSYVFTSPSSPDAPALVIDRPTGDLRLGDAGQGKRVSRVSSIAGILGIIQLRLGKNPSVTPAPRVPPYESCADLSCSRPDKYAIVITKAQPVGRLKGHMIYKVVATEILPMRERQIRDPDEDTFIGLLDTFMKNGPMYFSYSLDLTNSFQRQASADTSLPLWQRTDDRFFFNRFIQSDLIDFRTKGARGHVGPQPGVDPFILPVIFGMLEIRPTTFKGTPVTVTLISRRSRHRGGTRYFTRGVDDEGHAANYNETEQITIFNDSGSSMGGFAGSSDMQSGKYGADGKEVQIMSYVQTRGSVPTYWAEINSLRYVPKLQIRGIDSALPAAKAHFEEQIRIYGDNYLINLVNQKGREQRVKNSYEQMVEKLVSSPKERTEGDRITEEKFTVIQPEKRAVEFDRLHYIYFDYHHETKGMKMHRAYALVEKLREALDAQGYFRAVDMPGANDGRLEPRSFQTSVMRTNCMDCLDRTNVVQSMFARHMLDRIFEEMGLIPRGSSFRDEDPAFEHMFRNLWADNADVVSCSYSGTGAMKTDVTRTGNRTKVGALQDARIGVTRYFKNNFFDGPRQDSYDLFLGVYMPGTANIGGSLVFADRRPILIQSVPYLLAFSIFLVLVGLFSKTEAVVTIRVFILFWLAVAAWSASFIFSHGMLYVNWPKLNPRPWANEGYAEHMSKARKDSVLGSFVARHERGLSTARYLNAEEGKKRIE</sequence>
<keyword evidence="1" id="KW-1133">Transmembrane helix</keyword>
<protein>
    <recommendedName>
        <fullName evidence="2">SAC domain-containing protein</fullName>
    </recommendedName>
</protein>